<dbReference type="AlphaFoldDB" id="A0A1S3K1E1"/>
<dbReference type="Gene3D" id="3.30.70.2800">
    <property type="match status" value="1"/>
</dbReference>
<dbReference type="GeneID" id="106177849"/>
<organism evidence="2 3">
    <name type="scientific">Lingula anatina</name>
    <name type="common">Brachiopod</name>
    <name type="synonym">Lingula unguis</name>
    <dbReference type="NCBI Taxonomy" id="7574"/>
    <lineage>
        <taxon>Eukaryota</taxon>
        <taxon>Metazoa</taxon>
        <taxon>Spiralia</taxon>
        <taxon>Lophotrochozoa</taxon>
        <taxon>Brachiopoda</taxon>
        <taxon>Linguliformea</taxon>
        <taxon>Lingulata</taxon>
        <taxon>Lingulida</taxon>
        <taxon>Linguloidea</taxon>
        <taxon>Lingulidae</taxon>
        <taxon>Lingula</taxon>
    </lineage>
</organism>
<dbReference type="InParanoid" id="A0A1S3K1E1"/>
<dbReference type="FunCoup" id="A0A1S3K1E1">
    <property type="interactions" value="56"/>
</dbReference>
<dbReference type="RefSeq" id="XP_013416209.1">
    <property type="nucleotide sequence ID" value="XM_013560755.2"/>
</dbReference>
<reference evidence="3" key="1">
    <citation type="submission" date="2025-08" db="UniProtKB">
        <authorList>
            <consortium name="RefSeq"/>
        </authorList>
    </citation>
    <scope>IDENTIFICATION</scope>
    <source>
        <tissue evidence="3">Gonads</tissue>
    </source>
</reference>
<dbReference type="KEGG" id="lak:106177849"/>
<evidence type="ECO:0000313" key="3">
    <source>
        <dbReference type="RefSeq" id="XP_013416209.1"/>
    </source>
</evidence>
<name>A0A1S3K1E1_LINAN</name>
<keyword evidence="2" id="KW-1185">Reference proteome</keyword>
<dbReference type="OrthoDB" id="6513868at2759"/>
<feature type="chain" id="PRO_5010342636" evidence="1">
    <location>
        <begin position="25"/>
        <end position="112"/>
    </location>
</feature>
<gene>
    <name evidence="3" type="primary">LOC106177849</name>
</gene>
<proteinExistence type="predicted"/>
<dbReference type="Proteomes" id="UP000085678">
    <property type="component" value="Unplaced"/>
</dbReference>
<protein>
    <submittedName>
        <fullName evidence="3">Uncharacterized protein LOC106177849</fullName>
    </submittedName>
</protein>
<keyword evidence="1" id="KW-0732">Signal</keyword>
<evidence type="ECO:0000256" key="1">
    <source>
        <dbReference type="SAM" id="SignalP"/>
    </source>
</evidence>
<sequence>MAGSLVGILVAACVIATVIQEAQAVCCGRYKGPFCKDCTKGTPYCGYGGCNIFGCACENGCRKSCDPKFNYDMMFGYPLACGCSNKRSLSDGAVLMDVASDHDTDRDDYIRN</sequence>
<feature type="signal peptide" evidence="1">
    <location>
        <begin position="1"/>
        <end position="24"/>
    </location>
</feature>
<evidence type="ECO:0000313" key="2">
    <source>
        <dbReference type="Proteomes" id="UP000085678"/>
    </source>
</evidence>
<accession>A0A1S3K1E1</accession>